<organism evidence="2 3">
    <name type="scientific">Mycena alexandri</name>
    <dbReference type="NCBI Taxonomy" id="1745969"/>
    <lineage>
        <taxon>Eukaryota</taxon>
        <taxon>Fungi</taxon>
        <taxon>Dikarya</taxon>
        <taxon>Basidiomycota</taxon>
        <taxon>Agaricomycotina</taxon>
        <taxon>Agaricomycetes</taxon>
        <taxon>Agaricomycetidae</taxon>
        <taxon>Agaricales</taxon>
        <taxon>Marasmiineae</taxon>
        <taxon>Mycenaceae</taxon>
        <taxon>Mycena</taxon>
    </lineage>
</organism>
<feature type="region of interest" description="Disordered" evidence="1">
    <location>
        <begin position="270"/>
        <end position="353"/>
    </location>
</feature>
<feature type="compositionally biased region" description="Basic and acidic residues" evidence="1">
    <location>
        <begin position="316"/>
        <end position="330"/>
    </location>
</feature>
<gene>
    <name evidence="2" type="ORF">C8F04DRAFT_1315137</name>
</gene>
<keyword evidence="3" id="KW-1185">Reference proteome</keyword>
<feature type="compositionally biased region" description="Low complexity" evidence="1">
    <location>
        <begin position="581"/>
        <end position="590"/>
    </location>
</feature>
<feature type="compositionally biased region" description="Polar residues" evidence="1">
    <location>
        <begin position="546"/>
        <end position="572"/>
    </location>
</feature>
<feature type="region of interest" description="Disordered" evidence="1">
    <location>
        <begin position="1"/>
        <end position="188"/>
    </location>
</feature>
<evidence type="ECO:0000313" key="3">
    <source>
        <dbReference type="Proteomes" id="UP001218188"/>
    </source>
</evidence>
<reference evidence="2" key="1">
    <citation type="submission" date="2023-03" db="EMBL/GenBank/DDBJ databases">
        <title>Massive genome expansion in bonnet fungi (Mycena s.s.) driven by repeated elements and novel gene families across ecological guilds.</title>
        <authorList>
            <consortium name="Lawrence Berkeley National Laboratory"/>
            <person name="Harder C.B."/>
            <person name="Miyauchi S."/>
            <person name="Viragh M."/>
            <person name="Kuo A."/>
            <person name="Thoen E."/>
            <person name="Andreopoulos B."/>
            <person name="Lu D."/>
            <person name="Skrede I."/>
            <person name="Drula E."/>
            <person name="Henrissat B."/>
            <person name="Morin E."/>
            <person name="Kohler A."/>
            <person name="Barry K."/>
            <person name="LaButti K."/>
            <person name="Morin E."/>
            <person name="Salamov A."/>
            <person name="Lipzen A."/>
            <person name="Mereny Z."/>
            <person name="Hegedus B."/>
            <person name="Baldrian P."/>
            <person name="Stursova M."/>
            <person name="Weitz H."/>
            <person name="Taylor A."/>
            <person name="Grigoriev I.V."/>
            <person name="Nagy L.G."/>
            <person name="Martin F."/>
            <person name="Kauserud H."/>
        </authorList>
    </citation>
    <scope>NUCLEOTIDE SEQUENCE</scope>
    <source>
        <strain evidence="2">CBHHK200</strain>
    </source>
</reference>
<sequence length="620" mass="67418">MPKATRSPSNARPKPRPLKSPKKTKSSSQFVNDEADESDVGVLVDSHTSNMPCASQQDLATQDGPQPDEEYDRDFINNGDLFEDVDSLRYPSPSPPPSPCKSKVKKPAARDSTPSVNGSPSPPHLSRGRPQQIAPPKTTSPTKKSKLFRKPSGVKATTLPRSLVTRSAAAKRGSETGTSAPSFGSFKRRKVEDFEEEASVTPVAEPPAFKVKFAMVNFINNLLAQQTTGMPAPLLLLLVSPVSLKEKSKPKPRYSPDWDPPDLNNILEDIKDSKAASGNTPVTRSKGKGKARQISPIPALESVTSDEELAPPTKKKMGDAKTKTRSHHTESSPVKAVAESTPEPESKPDSSLGSFLVRHGYPVVPAAGLSDDKSPLTMAQFQRTARGDSSAPEDVQDADNASASGEEVDTVFLEDIEVYCVYFNSVDAIVFDEAKPNFVNPSRVSPLRLNTRILAGSSTTHRLHVDDHIAICVTVVCTTDSHLVAPKRIGVRSERMQKWLSGVPHDQEWERMQAETCLMFHEQTMYSQITDKVLSFRTMISPDPRNATSDPSSSEQCNSRSIPSTMLSSPSPNKGGFAYGSSRPSASSSAKTLLAYNDPVPVYDARHTVVDFQKDLSRLV</sequence>
<dbReference type="EMBL" id="JARJCM010000024">
    <property type="protein sequence ID" value="KAJ7040019.1"/>
    <property type="molecule type" value="Genomic_DNA"/>
</dbReference>
<comment type="caution">
    <text evidence="2">The sequence shown here is derived from an EMBL/GenBank/DDBJ whole genome shotgun (WGS) entry which is preliminary data.</text>
</comment>
<evidence type="ECO:0000313" key="2">
    <source>
        <dbReference type="EMBL" id="KAJ7040019.1"/>
    </source>
</evidence>
<feature type="region of interest" description="Disordered" evidence="1">
    <location>
        <begin position="540"/>
        <end position="590"/>
    </location>
</feature>
<feature type="region of interest" description="Disordered" evidence="1">
    <location>
        <begin position="381"/>
        <end position="406"/>
    </location>
</feature>
<protein>
    <submittedName>
        <fullName evidence="2">Uncharacterized protein</fullName>
    </submittedName>
</protein>
<feature type="compositionally biased region" description="Basic residues" evidence="1">
    <location>
        <begin position="13"/>
        <end position="25"/>
    </location>
</feature>
<dbReference type="AlphaFoldDB" id="A0AAD6T607"/>
<accession>A0AAD6T607</accession>
<feature type="compositionally biased region" description="Polar residues" evidence="1">
    <location>
        <begin position="46"/>
        <end position="64"/>
    </location>
</feature>
<proteinExistence type="predicted"/>
<feature type="compositionally biased region" description="Polar residues" evidence="1">
    <location>
        <begin position="1"/>
        <end position="10"/>
    </location>
</feature>
<name>A0AAD6T607_9AGAR</name>
<evidence type="ECO:0000256" key="1">
    <source>
        <dbReference type="SAM" id="MobiDB-lite"/>
    </source>
</evidence>
<dbReference type="Proteomes" id="UP001218188">
    <property type="component" value="Unassembled WGS sequence"/>
</dbReference>